<proteinExistence type="predicted"/>
<sequence>MALTQSTMMLDLGAEAPDFALRDVVSGKTVSRDDFRGQKGLLVMFICTHCPYVKHIEKGLAEIGNDYAGKLGIVAISSNDAVMYPDDNPAGLKAQSQRVGFRFPYLYDETQQVARAYKAACTPDFFLFCSDLKLAYRGQFDASRPGNAIPITGQDLRAALDAVIAGQPVTEDQRPSVGCNIKWK</sequence>
<dbReference type="PROSITE" id="PS51352">
    <property type="entry name" value="THIOREDOXIN_2"/>
    <property type="match status" value="1"/>
</dbReference>
<evidence type="ECO:0000259" key="1">
    <source>
        <dbReference type="PROSITE" id="PS51352"/>
    </source>
</evidence>
<dbReference type="PANTHER" id="PTHR43640">
    <property type="entry name" value="OS07G0260300 PROTEIN"/>
    <property type="match status" value="1"/>
</dbReference>
<name>A0A9J7BV04_9BACT</name>
<dbReference type="InterPro" id="IPR036249">
    <property type="entry name" value="Thioredoxin-like_sf"/>
</dbReference>
<keyword evidence="3" id="KW-1185">Reference proteome</keyword>
<dbReference type="InterPro" id="IPR013766">
    <property type="entry name" value="Thioredoxin_domain"/>
</dbReference>
<reference evidence="2" key="1">
    <citation type="submission" date="2021-04" db="EMBL/GenBank/DDBJ databases">
        <title>Phylogenetic analysis of Acidobacteriaceae.</title>
        <authorList>
            <person name="Qiu L."/>
            <person name="Zhang Q."/>
        </authorList>
    </citation>
    <scope>NUCLEOTIDE SEQUENCE</scope>
    <source>
        <strain evidence="2">DSM 25168</strain>
    </source>
</reference>
<protein>
    <submittedName>
        <fullName evidence="2">Thioredoxin family protein</fullName>
    </submittedName>
</protein>
<dbReference type="SUPFAM" id="SSF52833">
    <property type="entry name" value="Thioredoxin-like"/>
    <property type="match status" value="1"/>
</dbReference>
<evidence type="ECO:0000313" key="2">
    <source>
        <dbReference type="EMBL" id="UWZ86393.1"/>
    </source>
</evidence>
<accession>A0A9J7BV04</accession>
<dbReference type="RefSeq" id="WP_260796033.1">
    <property type="nucleotide sequence ID" value="NZ_CP093313.1"/>
</dbReference>
<dbReference type="InterPro" id="IPR047262">
    <property type="entry name" value="PRX-like1"/>
</dbReference>
<dbReference type="InterPro" id="IPR000866">
    <property type="entry name" value="AhpC/TSA"/>
</dbReference>
<organism evidence="2 3">
    <name type="scientific">Occallatibacter riparius</name>
    <dbReference type="NCBI Taxonomy" id="1002689"/>
    <lineage>
        <taxon>Bacteria</taxon>
        <taxon>Pseudomonadati</taxon>
        <taxon>Acidobacteriota</taxon>
        <taxon>Terriglobia</taxon>
        <taxon>Terriglobales</taxon>
        <taxon>Acidobacteriaceae</taxon>
        <taxon>Occallatibacter</taxon>
    </lineage>
</organism>
<evidence type="ECO:0000313" key="3">
    <source>
        <dbReference type="Proteomes" id="UP001059380"/>
    </source>
</evidence>
<dbReference type="AlphaFoldDB" id="A0A9J7BV04"/>
<dbReference type="Pfam" id="PF00578">
    <property type="entry name" value="AhpC-TSA"/>
    <property type="match status" value="1"/>
</dbReference>
<dbReference type="GO" id="GO:0016209">
    <property type="term" value="F:antioxidant activity"/>
    <property type="evidence" value="ECO:0007669"/>
    <property type="project" value="InterPro"/>
</dbReference>
<gene>
    <name evidence="2" type="ORF">MOP44_10715</name>
</gene>
<dbReference type="Proteomes" id="UP001059380">
    <property type="component" value="Chromosome"/>
</dbReference>
<dbReference type="KEGG" id="orp:MOP44_10715"/>
<dbReference type="PANTHER" id="PTHR43640:SF1">
    <property type="entry name" value="THIOREDOXIN-DEPENDENT PEROXIREDOXIN"/>
    <property type="match status" value="1"/>
</dbReference>
<dbReference type="GO" id="GO:0016491">
    <property type="term" value="F:oxidoreductase activity"/>
    <property type="evidence" value="ECO:0007669"/>
    <property type="project" value="InterPro"/>
</dbReference>
<dbReference type="CDD" id="cd02969">
    <property type="entry name" value="PRX_like1"/>
    <property type="match status" value="1"/>
</dbReference>
<dbReference type="Gene3D" id="3.40.30.10">
    <property type="entry name" value="Glutaredoxin"/>
    <property type="match status" value="1"/>
</dbReference>
<feature type="domain" description="Thioredoxin" evidence="1">
    <location>
        <begin position="10"/>
        <end position="165"/>
    </location>
</feature>
<dbReference type="EMBL" id="CP093313">
    <property type="protein sequence ID" value="UWZ86393.1"/>
    <property type="molecule type" value="Genomic_DNA"/>
</dbReference>